<feature type="region of interest" description="Disordered" evidence="1">
    <location>
        <begin position="135"/>
        <end position="173"/>
    </location>
</feature>
<organism evidence="3 4">
    <name type="scientific">Stylophora pistillata</name>
    <name type="common">Smooth cauliflower coral</name>
    <dbReference type="NCBI Taxonomy" id="50429"/>
    <lineage>
        <taxon>Eukaryota</taxon>
        <taxon>Metazoa</taxon>
        <taxon>Cnidaria</taxon>
        <taxon>Anthozoa</taxon>
        <taxon>Hexacorallia</taxon>
        <taxon>Scleractinia</taxon>
        <taxon>Astrocoeniina</taxon>
        <taxon>Pocilloporidae</taxon>
        <taxon>Stylophora</taxon>
    </lineage>
</organism>
<proteinExistence type="predicted"/>
<reference evidence="4" key="1">
    <citation type="journal article" date="2017" name="bioRxiv">
        <title>Comparative analysis of the genomes of Stylophora pistillata and Acropora digitifera provides evidence for extensive differences between species of corals.</title>
        <authorList>
            <person name="Voolstra C.R."/>
            <person name="Li Y."/>
            <person name="Liew Y.J."/>
            <person name="Baumgarten S."/>
            <person name="Zoccola D."/>
            <person name="Flot J.-F."/>
            <person name="Tambutte S."/>
            <person name="Allemand D."/>
            <person name="Aranda M."/>
        </authorList>
    </citation>
    <scope>NUCLEOTIDE SEQUENCE [LARGE SCALE GENOMIC DNA]</scope>
</reference>
<feature type="domain" description="Toxin 37-like C-terminal" evidence="2">
    <location>
        <begin position="93"/>
        <end position="170"/>
    </location>
</feature>
<keyword evidence="4" id="KW-1185">Reference proteome</keyword>
<dbReference type="Pfam" id="PF15535">
    <property type="entry name" value="Ntox37"/>
    <property type="match status" value="1"/>
</dbReference>
<comment type="caution">
    <text evidence="3">The sequence shown here is derived from an EMBL/GenBank/DDBJ whole genome shotgun (WGS) entry which is preliminary data.</text>
</comment>
<evidence type="ECO:0000256" key="1">
    <source>
        <dbReference type="SAM" id="MobiDB-lite"/>
    </source>
</evidence>
<gene>
    <name evidence="3" type="ORF">AWC38_SpisGene25499</name>
</gene>
<dbReference type="AlphaFoldDB" id="A0A2B4QXP3"/>
<evidence type="ECO:0000313" key="3">
    <source>
        <dbReference type="EMBL" id="PFX11064.1"/>
    </source>
</evidence>
<protein>
    <recommendedName>
        <fullName evidence="2">Toxin 37-like C-terminal domain-containing protein</fullName>
    </recommendedName>
</protein>
<feature type="non-terminal residue" evidence="3">
    <location>
        <position position="1"/>
    </location>
</feature>
<name>A0A2B4QXP3_STYPI</name>
<evidence type="ECO:0000259" key="2">
    <source>
        <dbReference type="Pfam" id="PF15535"/>
    </source>
</evidence>
<feature type="compositionally biased region" description="Low complexity" evidence="1">
    <location>
        <begin position="142"/>
        <end position="153"/>
    </location>
</feature>
<sequence length="173" mass="18851">RNAKDNLQIATKNFMEFVEWSAKKHQESFPIFDPQGPTFEGFPAFDGNKMKKFITWVAEENKTQIPATHGIERGAQILSTPQAEEPTGIILLAKAPGMPTDKEGFKPPKNWDGKLVKTSKGYGYPDNKGNVWVPTGLGGSLPGTTGPAHGGPHWDVQNPTGKHTNVYPAGGKR</sequence>
<dbReference type="InterPro" id="IPR029108">
    <property type="entry name" value="Ntox37-like_C"/>
</dbReference>
<dbReference type="EMBL" id="LSMT01004030">
    <property type="protein sequence ID" value="PFX11064.1"/>
    <property type="molecule type" value="Genomic_DNA"/>
</dbReference>
<dbReference type="Proteomes" id="UP000225706">
    <property type="component" value="Unassembled WGS sequence"/>
</dbReference>
<accession>A0A2B4QXP3</accession>
<evidence type="ECO:0000313" key="4">
    <source>
        <dbReference type="Proteomes" id="UP000225706"/>
    </source>
</evidence>